<evidence type="ECO:0008006" key="4">
    <source>
        <dbReference type="Google" id="ProtNLM"/>
    </source>
</evidence>
<name>A0AAP0ITJ2_9MAGN</name>
<reference evidence="2 3" key="1">
    <citation type="submission" date="2024-01" db="EMBL/GenBank/DDBJ databases">
        <title>Genome assemblies of Stephania.</title>
        <authorList>
            <person name="Yang L."/>
        </authorList>
    </citation>
    <scope>NUCLEOTIDE SEQUENCE [LARGE SCALE GENOMIC DNA]</scope>
    <source>
        <strain evidence="2">YNDBR</strain>
        <tissue evidence="2">Leaf</tissue>
    </source>
</reference>
<feature type="region of interest" description="Disordered" evidence="1">
    <location>
        <begin position="139"/>
        <end position="164"/>
    </location>
</feature>
<feature type="compositionally biased region" description="Basic residues" evidence="1">
    <location>
        <begin position="139"/>
        <end position="150"/>
    </location>
</feature>
<evidence type="ECO:0000256" key="1">
    <source>
        <dbReference type="SAM" id="MobiDB-lite"/>
    </source>
</evidence>
<comment type="caution">
    <text evidence="2">The sequence shown here is derived from an EMBL/GenBank/DDBJ whole genome shotgun (WGS) entry which is preliminary data.</text>
</comment>
<accession>A0AAP0ITJ2</accession>
<dbReference type="EMBL" id="JBBNAF010000008">
    <property type="protein sequence ID" value="KAK9121444.1"/>
    <property type="molecule type" value="Genomic_DNA"/>
</dbReference>
<dbReference type="AlphaFoldDB" id="A0AAP0ITJ2"/>
<gene>
    <name evidence="2" type="ORF">Syun_019061</name>
</gene>
<proteinExistence type="predicted"/>
<organism evidence="2 3">
    <name type="scientific">Stephania yunnanensis</name>
    <dbReference type="NCBI Taxonomy" id="152371"/>
    <lineage>
        <taxon>Eukaryota</taxon>
        <taxon>Viridiplantae</taxon>
        <taxon>Streptophyta</taxon>
        <taxon>Embryophyta</taxon>
        <taxon>Tracheophyta</taxon>
        <taxon>Spermatophyta</taxon>
        <taxon>Magnoliopsida</taxon>
        <taxon>Ranunculales</taxon>
        <taxon>Menispermaceae</taxon>
        <taxon>Menispermoideae</taxon>
        <taxon>Cissampelideae</taxon>
        <taxon>Stephania</taxon>
    </lineage>
</organism>
<dbReference type="Proteomes" id="UP001420932">
    <property type="component" value="Unassembled WGS sequence"/>
</dbReference>
<keyword evidence="3" id="KW-1185">Reference proteome</keyword>
<sequence length="230" mass="26050">MKAMIFSRVTMMLRMMMTIKKLLTNNCTVEKKGRPKVITPPRTSALAIVEVHDQDSDYAASDELHTDDDSDGSEKMRHLEFDEFKDMANPQLELGMKFSSFKTFKLACRNWGIQNKRQIRFSTNDRTCQICHVKDHNKRHHTKGQNKRKKWSSEGVQVDENSTCGETPLEQHNLFTTNVTIASASQPLPTMPSMMDCSQPIPRISPKSRAKIQVVRRRGGGRGGVIGRGG</sequence>
<evidence type="ECO:0000313" key="2">
    <source>
        <dbReference type="EMBL" id="KAK9121444.1"/>
    </source>
</evidence>
<evidence type="ECO:0000313" key="3">
    <source>
        <dbReference type="Proteomes" id="UP001420932"/>
    </source>
</evidence>
<protein>
    <recommendedName>
        <fullName evidence="4">Transposase MuDR plant domain-containing protein</fullName>
    </recommendedName>
</protein>